<keyword evidence="12" id="KW-1185">Reference proteome</keyword>
<dbReference type="PANTHER" id="PTHR43057">
    <property type="entry name" value="ARSENITE EFFLUX TRANSPORTER"/>
    <property type="match status" value="1"/>
</dbReference>
<comment type="similarity">
    <text evidence="2 9">Belongs to the arsenical resistance-3 (ACR3) (TC 2.A.59) family.</text>
</comment>
<feature type="transmembrane region" description="Helical" evidence="10">
    <location>
        <begin position="192"/>
        <end position="210"/>
    </location>
</feature>
<keyword evidence="8 9" id="KW-0472">Membrane</keyword>
<name>A0A316ABL8_9BACT</name>
<dbReference type="Proteomes" id="UP000245880">
    <property type="component" value="Unassembled WGS sequence"/>
</dbReference>
<feature type="transmembrane region" description="Helical" evidence="10">
    <location>
        <begin position="295"/>
        <end position="318"/>
    </location>
</feature>
<keyword evidence="7 9" id="KW-1133">Transmembrane helix</keyword>
<evidence type="ECO:0000256" key="8">
    <source>
        <dbReference type="ARBA" id="ARBA00023136"/>
    </source>
</evidence>
<evidence type="ECO:0000256" key="7">
    <source>
        <dbReference type="ARBA" id="ARBA00022989"/>
    </source>
</evidence>
<dbReference type="GO" id="GO:0015105">
    <property type="term" value="F:arsenite transmembrane transporter activity"/>
    <property type="evidence" value="ECO:0007669"/>
    <property type="project" value="TreeGrafter"/>
</dbReference>
<feature type="transmembrane region" description="Helical" evidence="10">
    <location>
        <begin position="21"/>
        <end position="40"/>
    </location>
</feature>
<gene>
    <name evidence="11" type="ORF">CLV98_11540</name>
</gene>
<dbReference type="AlphaFoldDB" id="A0A316ABL8"/>
<keyword evidence="6" id="KW-0059">Arsenical resistance</keyword>
<dbReference type="FunFam" id="1.20.1530.20:FF:000009">
    <property type="entry name" value="Arsenite transporter, ACR3 family"/>
    <property type="match status" value="1"/>
</dbReference>
<dbReference type="GO" id="GO:0046685">
    <property type="term" value="P:response to arsenic-containing substance"/>
    <property type="evidence" value="ECO:0007669"/>
    <property type="project" value="UniProtKB-KW"/>
</dbReference>
<feature type="transmembrane region" description="Helical" evidence="10">
    <location>
        <begin position="118"/>
        <end position="137"/>
    </location>
</feature>
<evidence type="ECO:0000313" key="12">
    <source>
        <dbReference type="Proteomes" id="UP000245880"/>
    </source>
</evidence>
<proteinExistence type="inferred from homology"/>
<accession>A0A316ABL8</accession>
<reference evidence="11 12" key="1">
    <citation type="submission" date="2018-03" db="EMBL/GenBank/DDBJ databases">
        <title>Genomic Encyclopedia of Archaeal and Bacterial Type Strains, Phase II (KMG-II): from individual species to whole genera.</title>
        <authorList>
            <person name="Goeker M."/>
        </authorList>
    </citation>
    <scope>NUCLEOTIDE SEQUENCE [LARGE SCALE GENOMIC DNA]</scope>
    <source>
        <strain evidence="11 12">DSM 100346</strain>
    </source>
</reference>
<dbReference type="GO" id="GO:0005886">
    <property type="term" value="C:plasma membrane"/>
    <property type="evidence" value="ECO:0007669"/>
    <property type="project" value="UniProtKB-SubCell"/>
</dbReference>
<comment type="subcellular location">
    <subcellularLocation>
        <location evidence="1 9">Cell membrane</location>
        <topology evidence="1 9">Multi-pass membrane protein</topology>
    </subcellularLocation>
</comment>
<feature type="transmembrane region" description="Helical" evidence="10">
    <location>
        <begin position="88"/>
        <end position="112"/>
    </location>
</feature>
<keyword evidence="5 9" id="KW-0812">Transmembrane</keyword>
<dbReference type="RefSeq" id="WP_109677402.1">
    <property type="nucleotide sequence ID" value="NZ_QGDT01000015.1"/>
</dbReference>
<feature type="transmembrane region" description="Helical" evidence="10">
    <location>
        <begin position="231"/>
        <end position="249"/>
    </location>
</feature>
<evidence type="ECO:0000256" key="10">
    <source>
        <dbReference type="SAM" id="Phobius"/>
    </source>
</evidence>
<evidence type="ECO:0000256" key="1">
    <source>
        <dbReference type="ARBA" id="ARBA00004651"/>
    </source>
</evidence>
<sequence>MSANSCAPVANRKKLGFLDRYLTLWIFLAMAVGVGLGNFYPALPEYINGFSSGTTNIPLAIGLILMMYPPLAKVKYNKMGEVFRNTKVMTASLVLNWVVGPVLMFVLAIIFLPNHPEYMIGLILIGLARCIAMVLVWNELAEGSREYAAGLVALNSVFQVLLYSFYAYFFITVLPPLLGLKGLEVNITISEIAKSVGIYLGIPFAAGMLSRLGLTALKGEEWYEKKYIPRISPITLIALLATIMLMFSLKGELIVQLPGDVLLIAIPLVIYFAIMFLLSFFMAKSFGADYSQNASIAFTAAGNNFELAIAVAIGVFGINSGQAFVGVIGPLVEVPALIALVNVAFWLRDKYYPSKTLAS</sequence>
<keyword evidence="4 9" id="KW-1003">Cell membrane</keyword>
<dbReference type="GO" id="GO:0015104">
    <property type="term" value="F:antimonite transmembrane transporter activity"/>
    <property type="evidence" value="ECO:0007669"/>
    <property type="project" value="TreeGrafter"/>
</dbReference>
<feature type="transmembrane region" description="Helical" evidence="10">
    <location>
        <begin position="46"/>
        <end position="68"/>
    </location>
</feature>
<dbReference type="PANTHER" id="PTHR43057:SF1">
    <property type="entry name" value="ARSENICAL-RESISTANCE PROTEIN 3"/>
    <property type="match status" value="1"/>
</dbReference>
<dbReference type="InterPro" id="IPR038770">
    <property type="entry name" value="Na+/solute_symporter_sf"/>
</dbReference>
<evidence type="ECO:0000256" key="6">
    <source>
        <dbReference type="ARBA" id="ARBA00022849"/>
    </source>
</evidence>
<feature type="transmembrane region" description="Helical" evidence="10">
    <location>
        <begin position="261"/>
        <end position="283"/>
    </location>
</feature>
<evidence type="ECO:0000256" key="4">
    <source>
        <dbReference type="ARBA" id="ARBA00022475"/>
    </source>
</evidence>
<dbReference type="InterPro" id="IPR004706">
    <property type="entry name" value="Arsenical-R_Acr3"/>
</dbReference>
<feature type="transmembrane region" description="Helical" evidence="10">
    <location>
        <begin position="149"/>
        <end position="172"/>
    </location>
</feature>
<dbReference type="PIRSF" id="PIRSF005508">
    <property type="entry name" value="Acr3"/>
    <property type="match status" value="1"/>
</dbReference>
<dbReference type="InterPro" id="IPR002657">
    <property type="entry name" value="BilAc:Na_symport/Acr3"/>
</dbReference>
<dbReference type="GO" id="GO:0015297">
    <property type="term" value="F:antiporter activity"/>
    <property type="evidence" value="ECO:0007669"/>
    <property type="project" value="UniProtKB-UniRule"/>
</dbReference>
<evidence type="ECO:0000256" key="9">
    <source>
        <dbReference type="PIRNR" id="PIRNR005508"/>
    </source>
</evidence>
<comment type="caution">
    <text evidence="11">The sequence shown here is derived from an EMBL/GenBank/DDBJ whole genome shotgun (WGS) entry which is preliminary data.</text>
</comment>
<evidence type="ECO:0000256" key="2">
    <source>
        <dbReference type="ARBA" id="ARBA00010110"/>
    </source>
</evidence>
<evidence type="ECO:0000313" key="11">
    <source>
        <dbReference type="EMBL" id="PWJ55021.1"/>
    </source>
</evidence>
<feature type="transmembrane region" description="Helical" evidence="10">
    <location>
        <begin position="324"/>
        <end position="347"/>
    </location>
</feature>
<protein>
    <submittedName>
        <fullName evidence="11">ACR3 family arsenite transporter</fullName>
    </submittedName>
</protein>
<dbReference type="Pfam" id="PF01758">
    <property type="entry name" value="SBF"/>
    <property type="match status" value="1"/>
</dbReference>
<dbReference type="EMBL" id="QGDT01000015">
    <property type="protein sequence ID" value="PWJ55021.1"/>
    <property type="molecule type" value="Genomic_DNA"/>
</dbReference>
<organism evidence="11 12">
    <name type="scientific">Dyadobacter jejuensis</name>
    <dbReference type="NCBI Taxonomy" id="1082580"/>
    <lineage>
        <taxon>Bacteria</taxon>
        <taxon>Pseudomonadati</taxon>
        <taxon>Bacteroidota</taxon>
        <taxon>Cytophagia</taxon>
        <taxon>Cytophagales</taxon>
        <taxon>Spirosomataceae</taxon>
        <taxon>Dyadobacter</taxon>
    </lineage>
</organism>
<dbReference type="Gene3D" id="1.20.1530.20">
    <property type="match status" value="1"/>
</dbReference>
<dbReference type="OrthoDB" id="9771457at2"/>
<evidence type="ECO:0000256" key="3">
    <source>
        <dbReference type="ARBA" id="ARBA00022448"/>
    </source>
</evidence>
<keyword evidence="3 9" id="KW-0813">Transport</keyword>
<dbReference type="NCBIfam" id="TIGR00832">
    <property type="entry name" value="acr3"/>
    <property type="match status" value="1"/>
</dbReference>
<evidence type="ECO:0000256" key="5">
    <source>
        <dbReference type="ARBA" id="ARBA00022692"/>
    </source>
</evidence>